<dbReference type="InParanoid" id="A0A672H0S7"/>
<proteinExistence type="predicted"/>
<feature type="transmembrane region" description="Helical" evidence="1">
    <location>
        <begin position="136"/>
        <end position="167"/>
    </location>
</feature>
<keyword evidence="1" id="KW-0812">Transmembrane</keyword>
<keyword evidence="1" id="KW-0472">Membrane</keyword>
<evidence type="ECO:0000313" key="3">
    <source>
        <dbReference type="Proteomes" id="UP000472267"/>
    </source>
</evidence>
<protein>
    <submittedName>
        <fullName evidence="2">Uncharacterized protein</fullName>
    </submittedName>
</protein>
<keyword evidence="3" id="KW-1185">Reference proteome</keyword>
<keyword evidence="1" id="KW-1133">Transmembrane helix</keyword>
<organism evidence="2 3">
    <name type="scientific">Salarias fasciatus</name>
    <name type="common">Jewelled blenny</name>
    <name type="synonym">Blennius fasciatus</name>
    <dbReference type="NCBI Taxonomy" id="181472"/>
    <lineage>
        <taxon>Eukaryota</taxon>
        <taxon>Metazoa</taxon>
        <taxon>Chordata</taxon>
        <taxon>Craniata</taxon>
        <taxon>Vertebrata</taxon>
        <taxon>Euteleostomi</taxon>
        <taxon>Actinopterygii</taxon>
        <taxon>Neopterygii</taxon>
        <taxon>Teleostei</taxon>
        <taxon>Neoteleostei</taxon>
        <taxon>Acanthomorphata</taxon>
        <taxon>Ovalentaria</taxon>
        <taxon>Blenniimorphae</taxon>
        <taxon>Blenniiformes</taxon>
        <taxon>Blennioidei</taxon>
        <taxon>Blenniidae</taxon>
        <taxon>Salariinae</taxon>
        <taxon>Salarias</taxon>
    </lineage>
</organism>
<dbReference type="PANTHER" id="PTHR33444">
    <property type="entry name" value="SI:DKEY-19B23.12-RELATED"/>
    <property type="match status" value="1"/>
</dbReference>
<accession>A0A672H0S7</accession>
<reference evidence="2" key="2">
    <citation type="submission" date="2025-08" db="UniProtKB">
        <authorList>
            <consortium name="Ensembl"/>
        </authorList>
    </citation>
    <scope>IDENTIFICATION</scope>
</reference>
<name>A0A672H0S7_SALFA</name>
<dbReference type="Proteomes" id="UP000472267">
    <property type="component" value="Chromosome 3"/>
</dbReference>
<feature type="transmembrane region" description="Helical" evidence="1">
    <location>
        <begin position="20"/>
        <end position="42"/>
    </location>
</feature>
<evidence type="ECO:0000256" key="1">
    <source>
        <dbReference type="SAM" id="Phobius"/>
    </source>
</evidence>
<dbReference type="InterPro" id="IPR040350">
    <property type="entry name" value="TMEM272"/>
</dbReference>
<dbReference type="OMA" id="ICTSING"/>
<evidence type="ECO:0000313" key="2">
    <source>
        <dbReference type="Ensembl" id="ENSSFAP00005017974.1"/>
    </source>
</evidence>
<dbReference type="Ensembl" id="ENSSFAT00005018700.1">
    <property type="protein sequence ID" value="ENSSFAP00005017974.1"/>
    <property type="gene ID" value="ENSSFAG00005009519.1"/>
</dbReference>
<reference evidence="2" key="1">
    <citation type="submission" date="2019-06" db="EMBL/GenBank/DDBJ databases">
        <authorList>
            <consortium name="Wellcome Sanger Institute Data Sharing"/>
        </authorList>
    </citation>
    <scope>NUCLEOTIDE SEQUENCE [LARGE SCALE GENOMIC DNA]</scope>
</reference>
<feature type="transmembrane region" description="Helical" evidence="1">
    <location>
        <begin position="92"/>
        <end position="116"/>
    </location>
</feature>
<reference evidence="2" key="3">
    <citation type="submission" date="2025-09" db="UniProtKB">
        <authorList>
            <consortium name="Ensembl"/>
        </authorList>
    </citation>
    <scope>IDENTIFICATION</scope>
</reference>
<sequence>MSNNGLIQHIRNPPKPSVPVVVICRLLLSAIPIAQIAIGSVYLEDCPRNHYIPIYLIVVGVLGVVLSVVSCLPGTRQRKDEPSTPLTRLCKIWNVLTSVFIFCWFITGNVWIYSIYKPDYKKNTTNIEQYCNKTLYLFAFWTTTLVYIILGLSLVCGCCILVCRFVFGYEDPDDG</sequence>
<dbReference type="PANTHER" id="PTHR33444:SF2">
    <property type="entry name" value="MARVEL DOMAIN-CONTAINING PROTEIN"/>
    <property type="match status" value="1"/>
</dbReference>
<dbReference type="AlphaFoldDB" id="A0A672H0S7"/>
<feature type="transmembrane region" description="Helical" evidence="1">
    <location>
        <begin position="54"/>
        <end position="72"/>
    </location>
</feature>